<name>A0ABU6ZRK7_9FABA</name>
<organism evidence="1 2">
    <name type="scientific">Stylosanthes scabra</name>
    <dbReference type="NCBI Taxonomy" id="79078"/>
    <lineage>
        <taxon>Eukaryota</taxon>
        <taxon>Viridiplantae</taxon>
        <taxon>Streptophyta</taxon>
        <taxon>Embryophyta</taxon>
        <taxon>Tracheophyta</taxon>
        <taxon>Spermatophyta</taxon>
        <taxon>Magnoliopsida</taxon>
        <taxon>eudicotyledons</taxon>
        <taxon>Gunneridae</taxon>
        <taxon>Pentapetalae</taxon>
        <taxon>rosids</taxon>
        <taxon>fabids</taxon>
        <taxon>Fabales</taxon>
        <taxon>Fabaceae</taxon>
        <taxon>Papilionoideae</taxon>
        <taxon>50 kb inversion clade</taxon>
        <taxon>dalbergioids sensu lato</taxon>
        <taxon>Dalbergieae</taxon>
        <taxon>Pterocarpus clade</taxon>
        <taxon>Stylosanthes</taxon>
    </lineage>
</organism>
<proteinExistence type="predicted"/>
<accession>A0ABU6ZRK7</accession>
<evidence type="ECO:0000313" key="1">
    <source>
        <dbReference type="EMBL" id="MED6224618.1"/>
    </source>
</evidence>
<protein>
    <submittedName>
        <fullName evidence="1">Uncharacterized protein</fullName>
    </submittedName>
</protein>
<reference evidence="1 2" key="1">
    <citation type="journal article" date="2023" name="Plants (Basel)">
        <title>Bridging the Gap: Combining Genomics and Transcriptomics Approaches to Understand Stylosanthes scabra, an Orphan Legume from the Brazilian Caatinga.</title>
        <authorList>
            <person name="Ferreira-Neto J.R.C."/>
            <person name="da Silva M.D."/>
            <person name="Binneck E."/>
            <person name="de Melo N.F."/>
            <person name="da Silva R.H."/>
            <person name="de Melo A.L.T.M."/>
            <person name="Pandolfi V."/>
            <person name="Bustamante F.O."/>
            <person name="Brasileiro-Vidal A.C."/>
            <person name="Benko-Iseppon A.M."/>
        </authorList>
    </citation>
    <scope>NUCLEOTIDE SEQUENCE [LARGE SCALE GENOMIC DNA]</scope>
    <source>
        <tissue evidence="1">Leaves</tissue>
    </source>
</reference>
<dbReference type="Proteomes" id="UP001341840">
    <property type="component" value="Unassembled WGS sequence"/>
</dbReference>
<keyword evidence="2" id="KW-1185">Reference proteome</keyword>
<sequence length="102" mass="11713">MVDAMATAISVDVAGKEGDRRRCHEKSMKGRENRVVLGVLRRERELEEGMLPPPPSSALRRRGSVHVLSPIWRGHRRWLLLSPCSKRERDSEREGSAERERT</sequence>
<gene>
    <name evidence="1" type="ORF">PIB30_085860</name>
</gene>
<evidence type="ECO:0000313" key="2">
    <source>
        <dbReference type="Proteomes" id="UP001341840"/>
    </source>
</evidence>
<comment type="caution">
    <text evidence="1">The sequence shown here is derived from an EMBL/GenBank/DDBJ whole genome shotgun (WGS) entry which is preliminary data.</text>
</comment>
<dbReference type="EMBL" id="JASCZI010273308">
    <property type="protein sequence ID" value="MED6224618.1"/>
    <property type="molecule type" value="Genomic_DNA"/>
</dbReference>